<dbReference type="AlphaFoldDB" id="A0A5S9PLX2"/>
<sequence length="209" mass="23193">MRLLKLNFLVVLLISALAGCSSTTLRDVWQSDEFRKGELHKILIVGLSDNVTHRLVFERDVSDALKPLGVDAVASFTVLGKGEPNKDDVLKYVKAHDIRFVLVTYVDKVERNETYVPPDVSVVGGPYPYGRYPYGYYPSFNSMWGPGGSAIVSSPGYTKKTTNTILVTSIYDTDSGEMVWTANTATFQTKSVSKISQEVAEVVWNNIQE</sequence>
<feature type="signal peptide" evidence="1">
    <location>
        <begin position="1"/>
        <end position="18"/>
    </location>
</feature>
<dbReference type="PROSITE" id="PS51257">
    <property type="entry name" value="PROKAR_LIPOPROTEIN"/>
    <property type="match status" value="1"/>
</dbReference>
<proteinExistence type="predicted"/>
<evidence type="ECO:0008006" key="4">
    <source>
        <dbReference type="Google" id="ProtNLM"/>
    </source>
</evidence>
<organism evidence="2 3">
    <name type="scientific">BD1-7 clade bacterium</name>
    <dbReference type="NCBI Taxonomy" id="2029982"/>
    <lineage>
        <taxon>Bacteria</taxon>
        <taxon>Pseudomonadati</taxon>
        <taxon>Pseudomonadota</taxon>
        <taxon>Gammaproteobacteria</taxon>
        <taxon>Cellvibrionales</taxon>
        <taxon>Spongiibacteraceae</taxon>
        <taxon>BD1-7 clade</taxon>
    </lineage>
</organism>
<evidence type="ECO:0000256" key="1">
    <source>
        <dbReference type="SAM" id="SignalP"/>
    </source>
</evidence>
<reference evidence="2 3" key="1">
    <citation type="submission" date="2019-11" db="EMBL/GenBank/DDBJ databases">
        <authorList>
            <person name="Holert J."/>
        </authorList>
    </citation>
    <scope>NUCLEOTIDE SEQUENCE [LARGE SCALE GENOMIC DNA]</scope>
    <source>
        <strain evidence="2">BC5_2</strain>
    </source>
</reference>
<dbReference type="OrthoDB" id="6367888at2"/>
<protein>
    <recommendedName>
        <fullName evidence="4">DUF4136 domain-containing protein</fullName>
    </recommendedName>
</protein>
<name>A0A5S9PLX2_9GAMM</name>
<accession>A0A5S9PLX2</accession>
<keyword evidence="1" id="KW-0732">Signal</keyword>
<feature type="chain" id="PRO_5030138053" description="DUF4136 domain-containing protein" evidence="1">
    <location>
        <begin position="19"/>
        <end position="209"/>
    </location>
</feature>
<dbReference type="Proteomes" id="UP000434580">
    <property type="component" value="Unassembled WGS sequence"/>
</dbReference>
<evidence type="ECO:0000313" key="2">
    <source>
        <dbReference type="EMBL" id="CAA0105301.1"/>
    </source>
</evidence>
<dbReference type="EMBL" id="CACSII010000012">
    <property type="protein sequence ID" value="CAA0105301.1"/>
    <property type="molecule type" value="Genomic_DNA"/>
</dbReference>
<gene>
    <name evidence="2" type="ORF">DPBNPPHM_01166</name>
</gene>
<evidence type="ECO:0000313" key="3">
    <source>
        <dbReference type="Proteomes" id="UP000434580"/>
    </source>
</evidence>